<evidence type="ECO:0008006" key="6">
    <source>
        <dbReference type="Google" id="ProtNLM"/>
    </source>
</evidence>
<evidence type="ECO:0000313" key="3">
    <source>
        <dbReference type="EMBL" id="TXJ35442.1"/>
    </source>
</evidence>
<evidence type="ECO:0000313" key="4">
    <source>
        <dbReference type="Proteomes" id="UP000322814"/>
    </source>
</evidence>
<keyword evidence="1" id="KW-0732">Signal</keyword>
<sequence>MYLKKFTMLFISLTMVLSCSNNKGGSTASLDSVNYLSGGEGDWVVKIDNLTINKSIFDSDLTASMKYQGANDEQISLAKNDNATKQYYSEVLIRDVLLLKKAEEDKFFETEEAKSIMNAAIRTLKAQYYLQKLILEASKNIPDPTTEQAKAFFEQAKEQLSQMYGITEYNTQTMPSINQLYKVAYSEQLVQRDITDLKDKAIIERNNSILGEFSPLQQGQQIQQTNLLPRGN</sequence>
<feature type="signal peptide" evidence="1">
    <location>
        <begin position="1"/>
        <end position="20"/>
    </location>
</feature>
<dbReference type="EMBL" id="SAYB01000007">
    <property type="protein sequence ID" value="TXJ35442.1"/>
    <property type="molecule type" value="Genomic_DNA"/>
</dbReference>
<dbReference type="PROSITE" id="PS51257">
    <property type="entry name" value="PROKAR_LIPOPROTEIN"/>
    <property type="match status" value="1"/>
</dbReference>
<reference evidence="4 5" key="1">
    <citation type="journal article" date="1992" name="Lakartidningen">
        <title>[Penicillin V and not amoxicillin is the first choice preparation in acute otitis].</title>
        <authorList>
            <person name="Kamme C."/>
            <person name="Lundgren K."/>
            <person name="Prellner K."/>
        </authorList>
    </citation>
    <scope>NUCLEOTIDE SEQUENCE [LARGE SCALE GENOMIC DNA]</scope>
    <source>
        <strain evidence="3 4">PC4580III</strain>
        <strain evidence="2 5">W1</strain>
    </source>
</reference>
<protein>
    <recommendedName>
        <fullName evidence="6">Peptidyl-prolyl cis-trans isomerase</fullName>
    </recommendedName>
</protein>
<proteinExistence type="predicted"/>
<reference evidence="2" key="2">
    <citation type="submission" date="2019-01" db="EMBL/GenBank/DDBJ databases">
        <authorList>
            <person name="Thorell K."/>
        </authorList>
    </citation>
    <scope>NUCLEOTIDE SEQUENCE</scope>
    <source>
        <strain evidence="3">PC4580III</strain>
        <strain evidence="2">W1</strain>
    </source>
</reference>
<organism evidence="2 5">
    <name type="scientific">Brachyspira aalborgi</name>
    <dbReference type="NCBI Taxonomy" id="29522"/>
    <lineage>
        <taxon>Bacteria</taxon>
        <taxon>Pseudomonadati</taxon>
        <taxon>Spirochaetota</taxon>
        <taxon>Spirochaetia</taxon>
        <taxon>Brachyspirales</taxon>
        <taxon>Brachyspiraceae</taxon>
        <taxon>Brachyspira</taxon>
    </lineage>
</organism>
<evidence type="ECO:0000256" key="1">
    <source>
        <dbReference type="SAM" id="SignalP"/>
    </source>
</evidence>
<evidence type="ECO:0000313" key="2">
    <source>
        <dbReference type="EMBL" id="TXJ12108.1"/>
    </source>
</evidence>
<accession>A0A5C8CGY6</accession>
<dbReference type="AlphaFoldDB" id="A0A5C8CGY6"/>
<name>A0A5C8CGY6_9SPIR</name>
<gene>
    <name evidence="3" type="ORF">EPJ78_11055</name>
    <name evidence="2" type="ORF">EPJ80_10510</name>
</gene>
<dbReference type="Proteomes" id="UP000325116">
    <property type="component" value="Unassembled WGS sequence"/>
</dbReference>
<dbReference type="RefSeq" id="WP_147758922.1">
    <property type="nucleotide sequence ID" value="NZ_SAXT01000005.1"/>
</dbReference>
<dbReference type="Proteomes" id="UP000322814">
    <property type="component" value="Unassembled WGS sequence"/>
</dbReference>
<dbReference type="EMBL" id="SAXT01000005">
    <property type="protein sequence ID" value="TXJ12108.1"/>
    <property type="molecule type" value="Genomic_DNA"/>
</dbReference>
<evidence type="ECO:0000313" key="5">
    <source>
        <dbReference type="Proteomes" id="UP000325116"/>
    </source>
</evidence>
<comment type="caution">
    <text evidence="2">The sequence shown here is derived from an EMBL/GenBank/DDBJ whole genome shotgun (WGS) entry which is preliminary data.</text>
</comment>
<feature type="chain" id="PRO_5036139367" description="Peptidyl-prolyl cis-trans isomerase" evidence="1">
    <location>
        <begin position="21"/>
        <end position="232"/>
    </location>
</feature>